<evidence type="ECO:0000313" key="2">
    <source>
        <dbReference type="EMBL" id="OGB89504.1"/>
    </source>
</evidence>
<organism evidence="2 3">
    <name type="scientific">candidate division WOR-1 bacterium RIFCSPHIGHO2_01_FULL_53_15</name>
    <dbReference type="NCBI Taxonomy" id="1802564"/>
    <lineage>
        <taxon>Bacteria</taxon>
        <taxon>Bacillati</taxon>
        <taxon>Saganbacteria</taxon>
    </lineage>
</organism>
<feature type="chain" id="PRO_5009513446" description="CBM-cenC domain-containing protein" evidence="1">
    <location>
        <begin position="29"/>
        <end position="262"/>
    </location>
</feature>
<accession>A0A1F4Q0Q8</accession>
<keyword evidence="1" id="KW-0732">Signal</keyword>
<dbReference type="AlphaFoldDB" id="A0A1F4Q0Q8"/>
<feature type="signal peptide" evidence="1">
    <location>
        <begin position="1"/>
        <end position="28"/>
    </location>
</feature>
<comment type="caution">
    <text evidence="2">The sequence shown here is derived from an EMBL/GenBank/DDBJ whole genome shotgun (WGS) entry which is preliminary data.</text>
</comment>
<proteinExistence type="predicted"/>
<evidence type="ECO:0000313" key="3">
    <source>
        <dbReference type="Proteomes" id="UP000178724"/>
    </source>
</evidence>
<name>A0A1F4Q0Q8_UNCSA</name>
<dbReference type="Proteomes" id="UP000178724">
    <property type="component" value="Unassembled WGS sequence"/>
</dbReference>
<evidence type="ECO:0008006" key="4">
    <source>
        <dbReference type="Google" id="ProtNLM"/>
    </source>
</evidence>
<protein>
    <recommendedName>
        <fullName evidence="4">CBM-cenC domain-containing protein</fullName>
    </recommendedName>
</protein>
<reference evidence="2 3" key="1">
    <citation type="journal article" date="2016" name="Nat. Commun.">
        <title>Thousands of microbial genomes shed light on interconnected biogeochemical processes in an aquifer system.</title>
        <authorList>
            <person name="Anantharaman K."/>
            <person name="Brown C.T."/>
            <person name="Hug L.A."/>
            <person name="Sharon I."/>
            <person name="Castelle C.J."/>
            <person name="Probst A.J."/>
            <person name="Thomas B.C."/>
            <person name="Singh A."/>
            <person name="Wilkins M.J."/>
            <person name="Karaoz U."/>
            <person name="Brodie E.L."/>
            <person name="Williams K.H."/>
            <person name="Hubbard S.S."/>
            <person name="Banfield J.F."/>
        </authorList>
    </citation>
    <scope>NUCLEOTIDE SEQUENCE [LARGE SCALE GENOMIC DNA]</scope>
</reference>
<dbReference type="PROSITE" id="PS51257">
    <property type="entry name" value="PROKAR_LIPOPROTEIN"/>
    <property type="match status" value="1"/>
</dbReference>
<evidence type="ECO:0000256" key="1">
    <source>
        <dbReference type="SAM" id="SignalP"/>
    </source>
</evidence>
<sequence length="262" mass="26793">MFKKLKFVPYFVILVLSFVILSAGCQTASTTSTSNALTNTAGESFASTGAGLANSVNESMGVWAGSGSVSSGVTTAGIKSASVKAQTTTVTGPDANGYYHITQEVSSTIGTTYEADLFIRLVTNEAGLVTDVYLYGSYGYSYSGASSFSYTETFGSASSPYHGSATWSGSTLTSIAASGTIIFNISTSSASAGDHTIAMTFTISSYSLPVTAGADDYPTGTISIVTTYDGVSQPTMSITFNGTATASFTYGDYSSTISVAPA</sequence>
<gene>
    <name evidence="2" type="ORF">A2625_01130</name>
</gene>
<dbReference type="EMBL" id="METM01000024">
    <property type="protein sequence ID" value="OGB89504.1"/>
    <property type="molecule type" value="Genomic_DNA"/>
</dbReference>